<dbReference type="SUPFAM" id="SSF47413">
    <property type="entry name" value="lambda repressor-like DNA-binding domains"/>
    <property type="match status" value="1"/>
</dbReference>
<sequence>MKCPDCGSAMTYGDGDGVHYTEGYWWCPTCGNEIHPDDDGTEEKEARAMTPAEFRITRDYLGLPPVWLAERLNVRERTLSRWEHGGAPIPPGVMEELAAIAELTARRVDSLVEELEAGGELVTYRTDEDYRSSGIADGRVFPASWHRAIAARVMDACPNVVVVYSADQAADAS</sequence>
<dbReference type="InterPro" id="IPR010982">
    <property type="entry name" value="Lambda_DNA-bd_dom_sf"/>
</dbReference>
<protein>
    <submittedName>
        <fullName evidence="1">Antitoxin</fullName>
    </submittedName>
</protein>
<dbReference type="EMBL" id="KU728633">
    <property type="protein sequence ID" value="AMQ66983.1"/>
    <property type="molecule type" value="Genomic_DNA"/>
</dbReference>
<dbReference type="CDD" id="cd00093">
    <property type="entry name" value="HTH_XRE"/>
    <property type="match status" value="1"/>
</dbReference>
<dbReference type="InterPro" id="IPR001387">
    <property type="entry name" value="Cro/C1-type_HTH"/>
</dbReference>
<dbReference type="RefSeq" id="YP_009303195.1">
    <property type="nucleotide sequence ID" value="NC_031253.1"/>
</dbReference>
<dbReference type="GeneID" id="29125769"/>
<accession>A0A142F2H6</accession>
<dbReference type="GO" id="GO:0003677">
    <property type="term" value="F:DNA binding"/>
    <property type="evidence" value="ECO:0007669"/>
    <property type="project" value="InterPro"/>
</dbReference>
<dbReference type="OrthoDB" id="40721at10239"/>
<dbReference type="Proteomes" id="UP000201826">
    <property type="component" value="Segment"/>
</dbReference>
<dbReference type="KEGG" id="vg:29125769"/>
<proteinExistence type="predicted"/>
<reference evidence="2" key="1">
    <citation type="submission" date="2016-02" db="EMBL/GenBank/DDBJ databases">
        <authorList>
            <person name="Isern S."/>
            <person name="Barcellona C.M."/>
            <person name="Dozier K.D."/>
            <person name="Faust J.M."/>
            <person name="Fedrick A.J."/>
            <person name="Gagliardi L.E."/>
            <person name="Gatt S.M."/>
            <person name="Gleason P.S."/>
            <person name="Gomez E.A."/>
            <person name="Hoffman A.M."/>
            <person name="Jenkins M."/>
            <person name="Jones M.J."/>
            <person name="Lang J.F."/>
            <person name="Lequay S.M."/>
            <person name="Mars P.J."/>
            <person name="Mtchedlidze N."/>
            <person name="Osking Z.B."/>
            <person name="Paul L.M."/>
            <person name="Pica A.N."/>
            <person name="Robison M.D."/>
            <person name="Rodriguez D."/>
            <person name="Rosales K.A."/>
            <person name="Saravis L.E."/>
            <person name="Sisson B.M."/>
            <person name="Tan A.L."/>
            <person name="Voltaire R."/>
            <person name="Michael S.F."/>
            <person name="Warner M.H."/>
            <person name="Bradley K.W."/>
            <person name="Asai D.J."/>
            <person name="Bowman C.A."/>
            <person name="Russell D.A."/>
            <person name="Pope W.H."/>
            <person name="Jacobs-Sera D."/>
            <person name="Hendrix R.W."/>
            <person name="Hatfull G.F."/>
        </authorList>
    </citation>
    <scope>NUCLEOTIDE SEQUENCE [LARGE SCALE GENOMIC DNA]</scope>
</reference>
<gene>
    <name evidence="1" type="primary">48</name>
    <name evidence="1" type="ORF">SEA_BIPPER_48</name>
</gene>
<keyword evidence="2" id="KW-1185">Reference proteome</keyword>
<dbReference type="InterPro" id="IPR027910">
    <property type="entry name" value="YdiL_sf"/>
</dbReference>
<name>A0A142F2H6_9CAUD</name>
<organism evidence="1 2">
    <name type="scientific">Mycobacterium phage Bipper</name>
    <dbReference type="NCBI Taxonomy" id="1805457"/>
    <lineage>
        <taxon>Viruses</taxon>
        <taxon>Duplodnaviria</taxon>
        <taxon>Heunggongvirae</taxon>
        <taxon>Uroviricota</taxon>
        <taxon>Caudoviricetes</taxon>
        <taxon>Bippervirus</taxon>
        <taxon>Bippervirus bipper</taxon>
    </lineage>
</organism>
<dbReference type="Gene3D" id="1.10.3100.10">
    <property type="entry name" value="Putative cytoplasmic protein"/>
    <property type="match status" value="1"/>
</dbReference>
<evidence type="ECO:0000313" key="1">
    <source>
        <dbReference type="EMBL" id="AMQ66983.1"/>
    </source>
</evidence>
<evidence type="ECO:0000313" key="2">
    <source>
        <dbReference type="Proteomes" id="UP000201826"/>
    </source>
</evidence>